<dbReference type="SUPFAM" id="SSF52499">
    <property type="entry name" value="Isochorismatase-like hydrolases"/>
    <property type="match status" value="1"/>
</dbReference>
<dbReference type="OrthoDB" id="269496at2759"/>
<reference evidence="3 4" key="1">
    <citation type="journal article" date="2020" name="ISME J.">
        <title>Uncovering the hidden diversity of litter-decomposition mechanisms in mushroom-forming fungi.</title>
        <authorList>
            <person name="Floudas D."/>
            <person name="Bentzer J."/>
            <person name="Ahren D."/>
            <person name="Johansson T."/>
            <person name="Persson P."/>
            <person name="Tunlid A."/>
        </authorList>
    </citation>
    <scope>NUCLEOTIDE SEQUENCE [LARGE SCALE GENOMIC DNA]</scope>
    <source>
        <strain evidence="3 4">CBS 291.85</strain>
    </source>
</reference>
<keyword evidence="4" id="KW-1185">Reference proteome</keyword>
<sequence length="208" mass="22734">MSTYFLICDLQVKFRSAIHGFDHVVATTRKMLKFAKLMEYGVIVTTQNTKALGPVDPSVDVDSLGPSCIGVIDKNLFSMLTPEVKKLIQPNPSSFVLMGIESHICVLQTAIDLRKQYPDSAVYVLADGVSSCNPHEVPIALERLRALGAVVTTSESISFQFIQDASNPKFREFARLIKEEKESTKLAGETLIPANNIQCTAGGLKSSI</sequence>
<dbReference type="AlphaFoldDB" id="A0A8H5LHI9"/>
<name>A0A8H5LHI9_9AGAR</name>
<evidence type="ECO:0000259" key="2">
    <source>
        <dbReference type="Pfam" id="PF00857"/>
    </source>
</evidence>
<dbReference type="EMBL" id="JAACJM010000050">
    <property type="protein sequence ID" value="KAF5357651.1"/>
    <property type="molecule type" value="Genomic_DNA"/>
</dbReference>
<comment type="caution">
    <text evidence="3">The sequence shown here is derived from an EMBL/GenBank/DDBJ whole genome shotgun (WGS) entry which is preliminary data.</text>
</comment>
<dbReference type="PANTHER" id="PTHR14119:SF3">
    <property type="entry name" value="ISOCHORISMATASE DOMAIN-CONTAINING PROTEIN 2"/>
    <property type="match status" value="1"/>
</dbReference>
<protein>
    <recommendedName>
        <fullName evidence="2">Isochorismatase-like domain-containing protein</fullName>
    </recommendedName>
</protein>
<dbReference type="InterPro" id="IPR036380">
    <property type="entry name" value="Isochorismatase-like_sf"/>
</dbReference>
<dbReference type="InterPro" id="IPR000868">
    <property type="entry name" value="Isochorismatase-like_dom"/>
</dbReference>
<evidence type="ECO:0000313" key="4">
    <source>
        <dbReference type="Proteomes" id="UP000559256"/>
    </source>
</evidence>
<dbReference type="Proteomes" id="UP000559256">
    <property type="component" value="Unassembled WGS sequence"/>
</dbReference>
<dbReference type="Gene3D" id="3.40.50.850">
    <property type="entry name" value="Isochorismatase-like"/>
    <property type="match status" value="1"/>
</dbReference>
<feature type="domain" description="Isochorismatase-like" evidence="2">
    <location>
        <begin position="4"/>
        <end position="155"/>
    </location>
</feature>
<organism evidence="3 4">
    <name type="scientific">Tetrapyrgos nigripes</name>
    <dbReference type="NCBI Taxonomy" id="182062"/>
    <lineage>
        <taxon>Eukaryota</taxon>
        <taxon>Fungi</taxon>
        <taxon>Dikarya</taxon>
        <taxon>Basidiomycota</taxon>
        <taxon>Agaricomycotina</taxon>
        <taxon>Agaricomycetes</taxon>
        <taxon>Agaricomycetidae</taxon>
        <taxon>Agaricales</taxon>
        <taxon>Marasmiineae</taxon>
        <taxon>Marasmiaceae</taxon>
        <taxon>Tetrapyrgos</taxon>
    </lineage>
</organism>
<accession>A0A8H5LHI9</accession>
<comment type="similarity">
    <text evidence="1">Belongs to the isochorismatase family.</text>
</comment>
<proteinExistence type="inferred from homology"/>
<gene>
    <name evidence="3" type="ORF">D9758_007448</name>
</gene>
<evidence type="ECO:0000256" key="1">
    <source>
        <dbReference type="ARBA" id="ARBA00006336"/>
    </source>
</evidence>
<evidence type="ECO:0000313" key="3">
    <source>
        <dbReference type="EMBL" id="KAF5357651.1"/>
    </source>
</evidence>
<dbReference type="PANTHER" id="PTHR14119">
    <property type="entry name" value="HYDROLASE"/>
    <property type="match status" value="1"/>
</dbReference>
<dbReference type="Pfam" id="PF00857">
    <property type="entry name" value="Isochorismatase"/>
    <property type="match status" value="1"/>
</dbReference>
<dbReference type="InterPro" id="IPR050993">
    <property type="entry name" value="Isochorismatase_domain"/>
</dbReference>